<gene>
    <name evidence="1" type="ORF">AB7878_04705</name>
</gene>
<reference evidence="1 2" key="1">
    <citation type="submission" date="2024-07" db="EMBL/GenBank/DDBJ databases">
        <title>Molecular mechanisms and environmental adaptations of flagellar loss and biofilm growth of Rhodanobacter under environmental stress.</title>
        <authorList>
            <person name="Chen M."/>
        </authorList>
    </citation>
    <scope>NUCLEOTIDE SEQUENCE [LARGE SCALE GENOMIC DNA]</scope>
    <source>
        <strain evidence="1 2">RS22</strain>
    </source>
</reference>
<comment type="caution">
    <text evidence="1">The sequence shown here is derived from an EMBL/GenBank/DDBJ whole genome shotgun (WGS) entry which is preliminary data.</text>
</comment>
<evidence type="ECO:0000313" key="2">
    <source>
        <dbReference type="Proteomes" id="UP001562159"/>
    </source>
</evidence>
<evidence type="ECO:0000313" key="1">
    <source>
        <dbReference type="EMBL" id="MEY2181707.1"/>
    </source>
</evidence>
<name>A0ABV4AN27_9GAMM</name>
<protein>
    <recommendedName>
        <fullName evidence="3">HMA domain-containing protein</fullName>
    </recommendedName>
</protein>
<accession>A0ABV4AN27</accession>
<dbReference type="Proteomes" id="UP001562159">
    <property type="component" value="Unassembled WGS sequence"/>
</dbReference>
<proteinExistence type="predicted"/>
<dbReference type="EMBL" id="JBGBPY010000001">
    <property type="protein sequence ID" value="MEY2181707.1"/>
    <property type="molecule type" value="Genomic_DNA"/>
</dbReference>
<evidence type="ECO:0008006" key="3">
    <source>
        <dbReference type="Google" id="ProtNLM"/>
    </source>
</evidence>
<keyword evidence="2" id="KW-1185">Reference proteome</keyword>
<organism evidence="1 2">
    <name type="scientific">Rhodanobacter humi</name>
    <dbReference type="NCBI Taxonomy" id="1888173"/>
    <lineage>
        <taxon>Bacteria</taxon>
        <taxon>Pseudomonadati</taxon>
        <taxon>Pseudomonadota</taxon>
        <taxon>Gammaproteobacteria</taxon>
        <taxon>Lysobacterales</taxon>
        <taxon>Rhodanobacteraceae</taxon>
        <taxon>Rhodanobacter</taxon>
    </lineage>
</organism>
<sequence length="79" mass="8160">MQFELSACPHDAASIAVAMRALDAHATVTLDAAHGRLEVLTQASAAQVLEKLQWLGCAARLLEQPVHISGGSTCCGSCG</sequence>